<evidence type="ECO:0008006" key="3">
    <source>
        <dbReference type="Google" id="ProtNLM"/>
    </source>
</evidence>
<dbReference type="Pfam" id="PF08284">
    <property type="entry name" value="RVP_2"/>
    <property type="match status" value="1"/>
</dbReference>
<keyword evidence="2" id="KW-1185">Reference proteome</keyword>
<evidence type="ECO:0000313" key="2">
    <source>
        <dbReference type="Proteomes" id="UP001151760"/>
    </source>
</evidence>
<proteinExistence type="predicted"/>
<dbReference type="PANTHER" id="PTHR15503">
    <property type="entry name" value="LDOC1 RELATED"/>
    <property type="match status" value="1"/>
</dbReference>
<evidence type="ECO:0000313" key="1">
    <source>
        <dbReference type="EMBL" id="GJT11764.1"/>
    </source>
</evidence>
<gene>
    <name evidence="1" type="ORF">Tco_0858806</name>
</gene>
<accession>A0ABQ5BC13</accession>
<dbReference type="InterPro" id="IPR032567">
    <property type="entry name" value="RTL1-rel"/>
</dbReference>
<organism evidence="1 2">
    <name type="scientific">Tanacetum coccineum</name>
    <dbReference type="NCBI Taxonomy" id="301880"/>
    <lineage>
        <taxon>Eukaryota</taxon>
        <taxon>Viridiplantae</taxon>
        <taxon>Streptophyta</taxon>
        <taxon>Embryophyta</taxon>
        <taxon>Tracheophyta</taxon>
        <taxon>Spermatophyta</taxon>
        <taxon>Magnoliopsida</taxon>
        <taxon>eudicotyledons</taxon>
        <taxon>Gunneridae</taxon>
        <taxon>Pentapetalae</taxon>
        <taxon>asterids</taxon>
        <taxon>campanulids</taxon>
        <taxon>Asterales</taxon>
        <taxon>Asteraceae</taxon>
        <taxon>Asteroideae</taxon>
        <taxon>Anthemideae</taxon>
        <taxon>Anthemidinae</taxon>
        <taxon>Tanacetum</taxon>
    </lineage>
</organism>
<dbReference type="EMBL" id="BQNB010013094">
    <property type="protein sequence ID" value="GJT11764.1"/>
    <property type="molecule type" value="Genomic_DNA"/>
</dbReference>
<dbReference type="Gene3D" id="3.10.10.10">
    <property type="entry name" value="HIV Type 1 Reverse Transcriptase, subunit A, domain 1"/>
    <property type="match status" value="1"/>
</dbReference>
<sequence>MITTNNRIDGKKLSRLMLLLTENNKELQKQRASYWKQPAASVSNLSCLWRERALQKLVPKSKQQCLWKSILAEGQECSPRPKRSHGFDVVIGMDWLSKYHARIICDEKVIHIPIDGETLIIRDEKRLEDIPVVREFLEVFPENLPDLPPARQVEFPIDLIPGAVPVARAPYRLAPSEMKELSDQLQELSDRAK</sequence>
<dbReference type="Proteomes" id="UP001151760">
    <property type="component" value="Unassembled WGS sequence"/>
</dbReference>
<reference evidence="1" key="1">
    <citation type="journal article" date="2022" name="Int. J. Mol. Sci.">
        <title>Draft Genome of Tanacetum Coccineum: Genomic Comparison of Closely Related Tanacetum-Family Plants.</title>
        <authorList>
            <person name="Yamashiro T."/>
            <person name="Shiraishi A."/>
            <person name="Nakayama K."/>
            <person name="Satake H."/>
        </authorList>
    </citation>
    <scope>NUCLEOTIDE SEQUENCE</scope>
</reference>
<name>A0ABQ5BC13_9ASTR</name>
<dbReference type="PANTHER" id="PTHR15503:SF45">
    <property type="entry name" value="RNA-DIRECTED DNA POLYMERASE HOMOLOG"/>
    <property type="match status" value="1"/>
</dbReference>
<protein>
    <recommendedName>
        <fullName evidence="3">Reverse transcriptase domain-containing protein</fullName>
    </recommendedName>
</protein>
<reference evidence="1" key="2">
    <citation type="submission" date="2022-01" db="EMBL/GenBank/DDBJ databases">
        <authorList>
            <person name="Yamashiro T."/>
            <person name="Shiraishi A."/>
            <person name="Satake H."/>
            <person name="Nakayama K."/>
        </authorList>
    </citation>
    <scope>NUCLEOTIDE SEQUENCE</scope>
</reference>
<comment type="caution">
    <text evidence="1">The sequence shown here is derived from an EMBL/GenBank/DDBJ whole genome shotgun (WGS) entry which is preliminary data.</text>
</comment>
<dbReference type="InterPro" id="IPR043502">
    <property type="entry name" value="DNA/RNA_pol_sf"/>
</dbReference>
<dbReference type="SUPFAM" id="SSF56672">
    <property type="entry name" value="DNA/RNA polymerases"/>
    <property type="match status" value="1"/>
</dbReference>